<reference evidence="2 3" key="1">
    <citation type="submission" date="2019-04" db="EMBL/GenBank/DDBJ databases">
        <authorList>
            <person name="Van Vliet M D."/>
        </authorList>
    </citation>
    <scope>NUCLEOTIDE SEQUENCE [LARGE SCALE GENOMIC DNA]</scope>
    <source>
        <strain evidence="2 3">F1</strain>
    </source>
</reference>
<dbReference type="EMBL" id="CAAHFG010000001">
    <property type="protein sequence ID" value="VGO13898.1"/>
    <property type="molecule type" value="Genomic_DNA"/>
</dbReference>
<gene>
    <name evidence="2" type="ORF">PDESU_02455</name>
</gene>
<name>A0A6C2U1Q3_PONDE</name>
<keyword evidence="3" id="KW-1185">Reference proteome</keyword>
<sequence length="240" mass="26920">MTEACERNGGHDATEQVIDAIRDHETKASGWAYSRIAHRMNVLYDQLNGIFFADKLPKAVISIGADLIVRYGYYRIGRDEIGAKHRIHLNSRHFGRSESDVAVTLLHEMIHLYQHLFGHVGHRQRYHNSQFVGMAASVGIHAQVGNGATLAVSPDLRRKLEALGFSPHHPMVEGESDEPIRKPLRKILYRCECGQEVWADRNIEVEAVCSRCFKLFERVGGNGQELAIVAAEHPPRPVAA</sequence>
<dbReference type="GO" id="GO:0006950">
    <property type="term" value="P:response to stress"/>
    <property type="evidence" value="ECO:0007669"/>
    <property type="project" value="UniProtKB-ARBA"/>
</dbReference>
<dbReference type="RefSeq" id="WP_168442192.1">
    <property type="nucleotide sequence ID" value="NZ_CAAHFG010000001.1"/>
</dbReference>
<dbReference type="AlphaFoldDB" id="A0A6C2U1Q3"/>
<dbReference type="Pfam" id="PF10263">
    <property type="entry name" value="SprT-like"/>
    <property type="match status" value="1"/>
</dbReference>
<evidence type="ECO:0000259" key="1">
    <source>
        <dbReference type="Pfam" id="PF10263"/>
    </source>
</evidence>
<protein>
    <recommendedName>
        <fullName evidence="1">SprT-like domain-containing protein</fullName>
    </recommendedName>
</protein>
<dbReference type="Proteomes" id="UP000366872">
    <property type="component" value="Unassembled WGS sequence"/>
</dbReference>
<accession>A0A6C2U1Q3</accession>
<proteinExistence type="predicted"/>
<dbReference type="InterPro" id="IPR006640">
    <property type="entry name" value="SprT-like_domain"/>
</dbReference>
<evidence type="ECO:0000313" key="3">
    <source>
        <dbReference type="Proteomes" id="UP000366872"/>
    </source>
</evidence>
<evidence type="ECO:0000313" key="2">
    <source>
        <dbReference type="EMBL" id="VGO13898.1"/>
    </source>
</evidence>
<feature type="domain" description="SprT-like" evidence="1">
    <location>
        <begin position="43"/>
        <end position="139"/>
    </location>
</feature>
<organism evidence="2 3">
    <name type="scientific">Pontiella desulfatans</name>
    <dbReference type="NCBI Taxonomy" id="2750659"/>
    <lineage>
        <taxon>Bacteria</taxon>
        <taxon>Pseudomonadati</taxon>
        <taxon>Kiritimatiellota</taxon>
        <taxon>Kiritimatiellia</taxon>
        <taxon>Kiritimatiellales</taxon>
        <taxon>Pontiellaceae</taxon>
        <taxon>Pontiella</taxon>
    </lineage>
</organism>